<feature type="region of interest" description="Disordered" evidence="1">
    <location>
        <begin position="45"/>
        <end position="131"/>
    </location>
</feature>
<feature type="region of interest" description="Disordered" evidence="1">
    <location>
        <begin position="1"/>
        <end position="21"/>
    </location>
</feature>
<feature type="compositionally biased region" description="Basic and acidic residues" evidence="1">
    <location>
        <begin position="114"/>
        <end position="125"/>
    </location>
</feature>
<comment type="caution">
    <text evidence="2">The sequence shown here is derived from an EMBL/GenBank/DDBJ whole genome shotgun (WGS) entry which is preliminary data.</text>
</comment>
<name>A0A8X9A807_SALSN</name>
<keyword evidence="3" id="KW-1185">Reference proteome</keyword>
<reference evidence="2" key="2">
    <citation type="submission" date="2020-08" db="EMBL/GenBank/DDBJ databases">
        <title>Plant Genome Project.</title>
        <authorList>
            <person name="Zhang R.-G."/>
        </authorList>
    </citation>
    <scope>NUCLEOTIDE SEQUENCE</scope>
    <source>
        <strain evidence="2">Huo1</strain>
        <tissue evidence="2">Leaf</tissue>
    </source>
</reference>
<sequence>MAASKRDLREEGKKTSKVKMSDIHSRPVCFSIEEMMAPKMEILNHPVEGRESKQLNNSSSNREKNRCCQKGRRGETTNTGKRFITPRRMPRREQDSMYHRKKSRGCSSPTKRSRVSEMETPKGKEFVGGYR</sequence>
<evidence type="ECO:0000313" key="3">
    <source>
        <dbReference type="Proteomes" id="UP000298416"/>
    </source>
</evidence>
<accession>A0A8X9A807</accession>
<reference evidence="2" key="1">
    <citation type="submission" date="2018-01" db="EMBL/GenBank/DDBJ databases">
        <authorList>
            <person name="Mao J.F."/>
        </authorList>
    </citation>
    <scope>NUCLEOTIDE SEQUENCE</scope>
    <source>
        <strain evidence="2">Huo1</strain>
        <tissue evidence="2">Leaf</tissue>
    </source>
</reference>
<evidence type="ECO:0000313" key="2">
    <source>
        <dbReference type="EMBL" id="KAG6433172.1"/>
    </source>
</evidence>
<evidence type="ECO:0000256" key="1">
    <source>
        <dbReference type="SAM" id="MobiDB-lite"/>
    </source>
</evidence>
<protein>
    <submittedName>
        <fullName evidence="2">Uncharacterized protein</fullName>
    </submittedName>
</protein>
<organism evidence="2">
    <name type="scientific">Salvia splendens</name>
    <name type="common">Scarlet sage</name>
    <dbReference type="NCBI Taxonomy" id="180675"/>
    <lineage>
        <taxon>Eukaryota</taxon>
        <taxon>Viridiplantae</taxon>
        <taxon>Streptophyta</taxon>
        <taxon>Embryophyta</taxon>
        <taxon>Tracheophyta</taxon>
        <taxon>Spermatophyta</taxon>
        <taxon>Magnoliopsida</taxon>
        <taxon>eudicotyledons</taxon>
        <taxon>Gunneridae</taxon>
        <taxon>Pentapetalae</taxon>
        <taxon>asterids</taxon>
        <taxon>lamiids</taxon>
        <taxon>Lamiales</taxon>
        <taxon>Lamiaceae</taxon>
        <taxon>Nepetoideae</taxon>
        <taxon>Mentheae</taxon>
        <taxon>Salviinae</taxon>
        <taxon>Salvia</taxon>
        <taxon>Salvia subgen. Calosphace</taxon>
        <taxon>core Calosphace</taxon>
    </lineage>
</organism>
<dbReference type="EMBL" id="PNBA02000002">
    <property type="protein sequence ID" value="KAG6433172.1"/>
    <property type="molecule type" value="Genomic_DNA"/>
</dbReference>
<dbReference type="Proteomes" id="UP000298416">
    <property type="component" value="Unassembled WGS sequence"/>
</dbReference>
<proteinExistence type="predicted"/>
<gene>
    <name evidence="2" type="ORF">SASPL_104780</name>
</gene>
<dbReference type="AlphaFoldDB" id="A0A8X9A807"/>